<dbReference type="Gene3D" id="3.40.605.10">
    <property type="entry name" value="Aldehyde Dehydrogenase, Chain A, domain 1"/>
    <property type="match status" value="1"/>
</dbReference>
<dbReference type="PROSITE" id="PS00687">
    <property type="entry name" value="ALDEHYDE_DEHYDR_GLU"/>
    <property type="match status" value="1"/>
</dbReference>
<dbReference type="InterPro" id="IPR016162">
    <property type="entry name" value="Ald_DH_N"/>
</dbReference>
<proteinExistence type="inferred from homology"/>
<organism evidence="7 8">
    <name type="scientific">Mycolicibacterium komossense</name>
    <dbReference type="NCBI Taxonomy" id="1779"/>
    <lineage>
        <taxon>Bacteria</taxon>
        <taxon>Bacillati</taxon>
        <taxon>Actinomycetota</taxon>
        <taxon>Actinomycetes</taxon>
        <taxon>Mycobacteriales</taxon>
        <taxon>Mycobacteriaceae</taxon>
        <taxon>Mycolicibacterium</taxon>
    </lineage>
</organism>
<dbReference type="PANTHER" id="PTHR42804:SF1">
    <property type="entry name" value="ALDEHYDE DEHYDROGENASE-RELATED"/>
    <property type="match status" value="1"/>
</dbReference>
<evidence type="ECO:0000256" key="2">
    <source>
        <dbReference type="ARBA" id="ARBA00023002"/>
    </source>
</evidence>
<dbReference type="InterPro" id="IPR016161">
    <property type="entry name" value="Ald_DH/histidinol_DH"/>
</dbReference>
<comment type="caution">
    <text evidence="7">The sequence shown here is derived from an EMBL/GenBank/DDBJ whole genome shotgun (WGS) entry which is preliminary data.</text>
</comment>
<dbReference type="InterPro" id="IPR016163">
    <property type="entry name" value="Ald_DH_C"/>
</dbReference>
<dbReference type="Proteomes" id="UP001526201">
    <property type="component" value="Unassembled WGS sequence"/>
</dbReference>
<evidence type="ECO:0000313" key="7">
    <source>
        <dbReference type="EMBL" id="MCV7226365.1"/>
    </source>
</evidence>
<reference evidence="7 8" key="1">
    <citation type="journal article" date="2022" name="BMC Genomics">
        <title>Comparative genome analysis of mycobacteria focusing on tRNA and non-coding RNA.</title>
        <authorList>
            <person name="Behra P.R.K."/>
            <person name="Pettersson B.M.F."/>
            <person name="Ramesh M."/>
            <person name="Das S."/>
            <person name="Dasgupta S."/>
            <person name="Kirsebom L.A."/>
        </authorList>
    </citation>
    <scope>NUCLEOTIDE SEQUENCE [LARGE SCALE GENOMIC DNA]</scope>
    <source>
        <strain evidence="7 8">DSM 44078</strain>
    </source>
</reference>
<evidence type="ECO:0000256" key="4">
    <source>
        <dbReference type="RuleBase" id="RU003345"/>
    </source>
</evidence>
<dbReference type="CDD" id="cd07089">
    <property type="entry name" value="ALDH_CddD-AldA-like"/>
    <property type="match status" value="1"/>
</dbReference>
<feature type="domain" description="Aldehyde dehydrogenase" evidence="6">
    <location>
        <begin position="43"/>
        <end position="502"/>
    </location>
</feature>
<dbReference type="Gene3D" id="3.40.309.10">
    <property type="entry name" value="Aldehyde Dehydrogenase, Chain A, domain 2"/>
    <property type="match status" value="1"/>
</dbReference>
<evidence type="ECO:0000256" key="5">
    <source>
        <dbReference type="SAM" id="MobiDB-lite"/>
    </source>
</evidence>
<evidence type="ECO:0000256" key="3">
    <source>
        <dbReference type="PROSITE-ProRule" id="PRU10007"/>
    </source>
</evidence>
<feature type="compositionally biased region" description="Basic and acidic residues" evidence="5">
    <location>
        <begin position="8"/>
        <end position="17"/>
    </location>
</feature>
<dbReference type="InterPro" id="IPR015590">
    <property type="entry name" value="Aldehyde_DH_dom"/>
</dbReference>
<sequence length="512" mass="53803">MRSGGRMASHEAAEVVRKPAQNGQARAADRRMLINGQLVDASAVFASLNPSTGEILGYAPDADVDDAQAAIAAARRAFDNTTWATDVEFRVHCLEQLHAALVEHRDELGDLTIAEVGATPALLAGPQLDDPIRIVRYYADLLKTYPMTEDIGNVESRGQLHHRWVEKEAAGVVAAIIAYNYPNQLALAKVAPALAAGCTVVLKGAPDTPLITLALGELIANHTDIPAGVVNVISSADPAVGPVLTASPDVDVVTFTGSTPTGRAIMAAGSATVKRVFLELGGKSAMIMLDDLDDEAIASCALMAAFTIVTHAGQGCALTTRLLVPNSRKDEIVKQVAGNLAHVRHGDPANPTTYMGPLISEQQRNKVHGIVQRAVEAGATLVTGGEKLDPGFFYAPTLLTDVDPDSEIAQEEIFGPVLVVIGYEDDDDAVRIANNSIYGLAGGVFGDEDRALAIARRIRAGSLSINGGNYFGAESPFGGYKQSGIGREMGVAGLEEFQEHKTFATVVPGGQA</sequence>
<dbReference type="Pfam" id="PF00171">
    <property type="entry name" value="Aldedh"/>
    <property type="match status" value="1"/>
</dbReference>
<feature type="region of interest" description="Disordered" evidence="5">
    <location>
        <begin position="1"/>
        <end position="23"/>
    </location>
</feature>
<dbReference type="EMBL" id="JACKTY010000022">
    <property type="protein sequence ID" value="MCV7226365.1"/>
    <property type="molecule type" value="Genomic_DNA"/>
</dbReference>
<dbReference type="InterPro" id="IPR029510">
    <property type="entry name" value="Ald_DH_CS_GLU"/>
</dbReference>
<dbReference type="PANTHER" id="PTHR42804">
    <property type="entry name" value="ALDEHYDE DEHYDROGENASE"/>
    <property type="match status" value="1"/>
</dbReference>
<keyword evidence="2 4" id="KW-0560">Oxidoreductase</keyword>
<evidence type="ECO:0000313" key="8">
    <source>
        <dbReference type="Proteomes" id="UP001526201"/>
    </source>
</evidence>
<evidence type="ECO:0000256" key="1">
    <source>
        <dbReference type="ARBA" id="ARBA00009986"/>
    </source>
</evidence>
<comment type="similarity">
    <text evidence="1 4">Belongs to the aldehyde dehydrogenase family.</text>
</comment>
<accession>A0ABT3CA72</accession>
<dbReference type="SUPFAM" id="SSF53720">
    <property type="entry name" value="ALDH-like"/>
    <property type="match status" value="1"/>
</dbReference>
<gene>
    <name evidence="7" type="ORF">H7J73_10020</name>
</gene>
<evidence type="ECO:0000259" key="6">
    <source>
        <dbReference type="Pfam" id="PF00171"/>
    </source>
</evidence>
<name>A0ABT3CA72_9MYCO</name>
<keyword evidence="8" id="KW-1185">Reference proteome</keyword>
<protein>
    <submittedName>
        <fullName evidence="7">Aldehyde dehydrogenase family protein</fullName>
    </submittedName>
</protein>
<feature type="active site" evidence="3">
    <location>
        <position position="279"/>
    </location>
</feature>